<protein>
    <submittedName>
        <fullName evidence="2">Uncharacterized protein</fullName>
    </submittedName>
</protein>
<accession>A0AAV4MSK8</accession>
<sequence length="83" mass="9488">MNANVGNFLPSLGQPINKETDEIRPSSWNTCLHFISMDTEVHKKSPEGFQFRNRANVPKPEDTEREDRNLTGQTDGLRCINED</sequence>
<keyword evidence="3" id="KW-1185">Reference proteome</keyword>
<evidence type="ECO:0000313" key="3">
    <source>
        <dbReference type="Proteomes" id="UP001054837"/>
    </source>
</evidence>
<dbReference type="AlphaFoldDB" id="A0AAV4MSK8"/>
<organism evidence="2 3">
    <name type="scientific">Caerostris darwini</name>
    <dbReference type="NCBI Taxonomy" id="1538125"/>
    <lineage>
        <taxon>Eukaryota</taxon>
        <taxon>Metazoa</taxon>
        <taxon>Ecdysozoa</taxon>
        <taxon>Arthropoda</taxon>
        <taxon>Chelicerata</taxon>
        <taxon>Arachnida</taxon>
        <taxon>Araneae</taxon>
        <taxon>Araneomorphae</taxon>
        <taxon>Entelegynae</taxon>
        <taxon>Araneoidea</taxon>
        <taxon>Araneidae</taxon>
        <taxon>Caerostris</taxon>
    </lineage>
</organism>
<dbReference type="EMBL" id="BPLQ01000787">
    <property type="protein sequence ID" value="GIX74991.1"/>
    <property type="molecule type" value="Genomic_DNA"/>
</dbReference>
<dbReference type="Proteomes" id="UP001054837">
    <property type="component" value="Unassembled WGS sequence"/>
</dbReference>
<feature type="region of interest" description="Disordered" evidence="1">
    <location>
        <begin position="1"/>
        <end position="21"/>
    </location>
</feature>
<feature type="region of interest" description="Disordered" evidence="1">
    <location>
        <begin position="45"/>
        <end position="83"/>
    </location>
</feature>
<proteinExistence type="predicted"/>
<reference evidence="2 3" key="1">
    <citation type="submission" date="2021-06" db="EMBL/GenBank/DDBJ databases">
        <title>Caerostris darwini draft genome.</title>
        <authorList>
            <person name="Kono N."/>
            <person name="Arakawa K."/>
        </authorList>
    </citation>
    <scope>NUCLEOTIDE SEQUENCE [LARGE SCALE GENOMIC DNA]</scope>
</reference>
<comment type="caution">
    <text evidence="2">The sequence shown here is derived from an EMBL/GenBank/DDBJ whole genome shotgun (WGS) entry which is preliminary data.</text>
</comment>
<name>A0AAV4MSK8_9ARAC</name>
<feature type="compositionally biased region" description="Basic and acidic residues" evidence="1">
    <location>
        <begin position="59"/>
        <end position="69"/>
    </location>
</feature>
<evidence type="ECO:0000313" key="2">
    <source>
        <dbReference type="EMBL" id="GIX74991.1"/>
    </source>
</evidence>
<evidence type="ECO:0000256" key="1">
    <source>
        <dbReference type="SAM" id="MobiDB-lite"/>
    </source>
</evidence>
<gene>
    <name evidence="2" type="ORF">CDAR_248741</name>
</gene>